<reference evidence="1 2" key="1">
    <citation type="journal article" date="2019" name="Sci. Rep.">
        <title>Orb-weaving spider Araneus ventricosus genome elucidates the spidroin gene catalogue.</title>
        <authorList>
            <person name="Kono N."/>
            <person name="Nakamura H."/>
            <person name="Ohtoshi R."/>
            <person name="Moran D.A.P."/>
            <person name="Shinohara A."/>
            <person name="Yoshida Y."/>
            <person name="Fujiwara M."/>
            <person name="Mori M."/>
            <person name="Tomita M."/>
            <person name="Arakawa K."/>
        </authorList>
    </citation>
    <scope>NUCLEOTIDE SEQUENCE [LARGE SCALE GENOMIC DNA]</scope>
</reference>
<evidence type="ECO:0000313" key="2">
    <source>
        <dbReference type="Proteomes" id="UP000499080"/>
    </source>
</evidence>
<evidence type="ECO:0000313" key="1">
    <source>
        <dbReference type="EMBL" id="GBM69244.1"/>
    </source>
</evidence>
<organism evidence="1 2">
    <name type="scientific">Araneus ventricosus</name>
    <name type="common">Orbweaver spider</name>
    <name type="synonym">Epeira ventricosa</name>
    <dbReference type="NCBI Taxonomy" id="182803"/>
    <lineage>
        <taxon>Eukaryota</taxon>
        <taxon>Metazoa</taxon>
        <taxon>Ecdysozoa</taxon>
        <taxon>Arthropoda</taxon>
        <taxon>Chelicerata</taxon>
        <taxon>Arachnida</taxon>
        <taxon>Araneae</taxon>
        <taxon>Araneomorphae</taxon>
        <taxon>Entelegynae</taxon>
        <taxon>Araneoidea</taxon>
        <taxon>Araneidae</taxon>
        <taxon>Araneus</taxon>
    </lineage>
</organism>
<protein>
    <submittedName>
        <fullName evidence="1">Uncharacterized protein</fullName>
    </submittedName>
</protein>
<comment type="caution">
    <text evidence="1">The sequence shown here is derived from an EMBL/GenBank/DDBJ whole genome shotgun (WGS) entry which is preliminary data.</text>
</comment>
<proteinExistence type="predicted"/>
<gene>
    <name evidence="1" type="ORF">AVEN_134691_1</name>
</gene>
<accession>A0A4Y2HUS5</accession>
<keyword evidence="2" id="KW-1185">Reference proteome</keyword>
<dbReference type="Proteomes" id="UP000499080">
    <property type="component" value="Unassembled WGS sequence"/>
</dbReference>
<dbReference type="EMBL" id="BGPR01002186">
    <property type="protein sequence ID" value="GBM69244.1"/>
    <property type="molecule type" value="Genomic_DNA"/>
</dbReference>
<dbReference type="AlphaFoldDB" id="A0A4Y2HUS5"/>
<name>A0A4Y2HUS5_ARAVE</name>
<sequence length="127" mass="13897">MQVLLPQGFFTRCLHGARSISGLEAQGLLSIGTFAALFLVSFVHDAFGGQAFSSRKIKTCTCTRDILNEHCFNFLNACDDHDMENHFSLDGTASHVRDLSSFLQSCDQVQEGLNEKKPTGLKSSLAP</sequence>